<gene>
    <name evidence="2" type="ORF">FHU36_003440</name>
</gene>
<dbReference type="Pfam" id="PF19545">
    <property type="entry name" value="DUF6069"/>
    <property type="match status" value="1"/>
</dbReference>
<keyword evidence="1" id="KW-1133">Transmembrane helix</keyword>
<accession>A0A7X0EZN4</accession>
<reference evidence="2 3" key="1">
    <citation type="submission" date="2020-08" db="EMBL/GenBank/DDBJ databases">
        <title>Sequencing the genomes of 1000 actinobacteria strains.</title>
        <authorList>
            <person name="Klenk H.-P."/>
        </authorList>
    </citation>
    <scope>NUCLEOTIDE SEQUENCE [LARGE SCALE GENOMIC DNA]</scope>
    <source>
        <strain evidence="2 3">DSM 45913</strain>
    </source>
</reference>
<dbReference type="EMBL" id="JACHJB010000002">
    <property type="protein sequence ID" value="MBB6346895.1"/>
    <property type="molecule type" value="Genomic_DNA"/>
</dbReference>
<keyword evidence="3" id="KW-1185">Reference proteome</keyword>
<feature type="transmembrane region" description="Helical" evidence="1">
    <location>
        <begin position="20"/>
        <end position="40"/>
    </location>
</feature>
<dbReference type="RefSeq" id="WP_185084943.1">
    <property type="nucleotide sequence ID" value="NZ_JACHJB010000002.1"/>
</dbReference>
<keyword evidence="1" id="KW-0812">Transmembrane</keyword>
<feature type="transmembrane region" description="Helical" evidence="1">
    <location>
        <begin position="60"/>
        <end position="80"/>
    </location>
</feature>
<dbReference type="Proteomes" id="UP000583800">
    <property type="component" value="Unassembled WGS sequence"/>
</dbReference>
<dbReference type="AlphaFoldDB" id="A0A7X0EZN4"/>
<organism evidence="2 3">
    <name type="scientific">Nonomuraea muscovyensis</name>
    <dbReference type="NCBI Taxonomy" id="1124761"/>
    <lineage>
        <taxon>Bacteria</taxon>
        <taxon>Bacillati</taxon>
        <taxon>Actinomycetota</taxon>
        <taxon>Actinomycetes</taxon>
        <taxon>Streptosporangiales</taxon>
        <taxon>Streptosporangiaceae</taxon>
        <taxon>Nonomuraea</taxon>
    </lineage>
</organism>
<evidence type="ECO:0000313" key="2">
    <source>
        <dbReference type="EMBL" id="MBB6346895.1"/>
    </source>
</evidence>
<dbReference type="InterPro" id="IPR045713">
    <property type="entry name" value="DUF6069"/>
</dbReference>
<evidence type="ECO:0000256" key="1">
    <source>
        <dbReference type="SAM" id="Phobius"/>
    </source>
</evidence>
<evidence type="ECO:0000313" key="3">
    <source>
        <dbReference type="Proteomes" id="UP000583800"/>
    </source>
</evidence>
<protein>
    <submittedName>
        <fullName evidence="2">Uncharacterized protein</fullName>
    </submittedName>
</protein>
<feature type="transmembrane region" description="Helical" evidence="1">
    <location>
        <begin position="87"/>
        <end position="107"/>
    </location>
</feature>
<feature type="transmembrane region" description="Helical" evidence="1">
    <location>
        <begin position="119"/>
        <end position="139"/>
    </location>
</feature>
<name>A0A7X0EZN4_9ACTN</name>
<keyword evidence="1" id="KW-0472">Membrane</keyword>
<sequence length="153" mass="15670">MTPGATPRAPARLPRGRAPIIVAATVAVALVLNLAVYAVGRALGGDFRFTAEGRPAEVDATTLGGFTAVPLLIGMTLVALLSRVWRWVILAAMVVAPALALVTVPIMTIPADLDDTSTVTLALCHVALVPVTLAGLLALRAYRSSGALAPAPE</sequence>
<comment type="caution">
    <text evidence="2">The sequence shown here is derived from an EMBL/GenBank/DDBJ whole genome shotgun (WGS) entry which is preliminary data.</text>
</comment>
<proteinExistence type="predicted"/>